<evidence type="ECO:0000256" key="1">
    <source>
        <dbReference type="ARBA" id="ARBA00004141"/>
    </source>
</evidence>
<feature type="transmembrane region" description="Helical" evidence="9">
    <location>
        <begin position="56"/>
        <end position="74"/>
    </location>
</feature>
<accession>A0A512AB48</accession>
<evidence type="ECO:0000313" key="13">
    <source>
        <dbReference type="Proteomes" id="UP000323039"/>
    </source>
</evidence>
<organism evidence="10 12">
    <name type="scientific">Streptococcus cristatus</name>
    <dbReference type="NCBI Taxonomy" id="45634"/>
    <lineage>
        <taxon>Bacteria</taxon>
        <taxon>Bacillati</taxon>
        <taxon>Bacillota</taxon>
        <taxon>Bacilli</taxon>
        <taxon>Lactobacillales</taxon>
        <taxon>Streptococcaceae</taxon>
        <taxon>Streptococcus</taxon>
    </lineage>
</organism>
<dbReference type="EMBL" id="VSJJ01000006">
    <property type="protein sequence ID" value="KAA0963954.1"/>
    <property type="molecule type" value="Genomic_DNA"/>
</dbReference>
<sequence>MYSLLLNILIILSGFIVIAIFMQPTKNQSSNVFDSSANDLFERSKARGFEAVMQRLTGFLIFVWLLIALILAVLSSK</sequence>
<dbReference type="NCBIfam" id="TIGR00810">
    <property type="entry name" value="secG"/>
    <property type="match status" value="1"/>
</dbReference>
<evidence type="ECO:0000256" key="3">
    <source>
        <dbReference type="ARBA" id="ARBA00022448"/>
    </source>
</evidence>
<keyword evidence="6 9" id="KW-1133">Transmembrane helix</keyword>
<evidence type="ECO:0000256" key="7">
    <source>
        <dbReference type="ARBA" id="ARBA00023010"/>
    </source>
</evidence>
<reference evidence="10 12" key="1">
    <citation type="submission" date="2019-07" db="EMBL/GenBank/DDBJ databases">
        <title>Whole genome shotgun sequence of Streptococcus oligofermentans NBRC 106105.</title>
        <authorList>
            <person name="Hosoyama A."/>
            <person name="Uohara A."/>
            <person name="Ohji S."/>
            <person name="Ichikawa N."/>
        </authorList>
    </citation>
    <scope>NUCLEOTIDE SEQUENCE [LARGE SCALE GENOMIC DNA]</scope>
    <source>
        <strain evidence="10 12">NBRC 106105</strain>
    </source>
</reference>
<evidence type="ECO:0000313" key="12">
    <source>
        <dbReference type="Proteomes" id="UP000321868"/>
    </source>
</evidence>
<dbReference type="Pfam" id="PF03840">
    <property type="entry name" value="SecG"/>
    <property type="match status" value="1"/>
</dbReference>
<evidence type="ECO:0000256" key="8">
    <source>
        <dbReference type="ARBA" id="ARBA00023136"/>
    </source>
</evidence>
<dbReference type="GO" id="GO:0009306">
    <property type="term" value="P:protein secretion"/>
    <property type="evidence" value="ECO:0007669"/>
    <property type="project" value="UniProtKB-UniRule"/>
</dbReference>
<evidence type="ECO:0000313" key="11">
    <source>
        <dbReference type="EMBL" id="KAA0963954.1"/>
    </source>
</evidence>
<dbReference type="Proteomes" id="UP000321868">
    <property type="component" value="Unassembled WGS sequence"/>
</dbReference>
<comment type="caution">
    <text evidence="10">The sequence shown here is derived from an EMBL/GenBank/DDBJ whole genome shotgun (WGS) entry which is preliminary data.</text>
</comment>
<comment type="similarity">
    <text evidence="2 9">Belongs to the SecG family.</text>
</comment>
<keyword evidence="5 9" id="KW-0653">Protein transport</keyword>
<gene>
    <name evidence="10" type="primary">secG</name>
    <name evidence="11" type="ORF">FXF62_06290</name>
    <name evidence="10" type="ORF">SOL01_07990</name>
</gene>
<evidence type="ECO:0000256" key="4">
    <source>
        <dbReference type="ARBA" id="ARBA00022692"/>
    </source>
</evidence>
<dbReference type="GO" id="GO:0005886">
    <property type="term" value="C:plasma membrane"/>
    <property type="evidence" value="ECO:0007669"/>
    <property type="project" value="UniProtKB-SubCell"/>
</dbReference>
<proteinExistence type="inferred from homology"/>
<feature type="transmembrane region" description="Helical" evidence="9">
    <location>
        <begin position="6"/>
        <end position="22"/>
    </location>
</feature>
<evidence type="ECO:0000256" key="6">
    <source>
        <dbReference type="ARBA" id="ARBA00022989"/>
    </source>
</evidence>
<dbReference type="Proteomes" id="UP000323039">
    <property type="component" value="Unassembled WGS sequence"/>
</dbReference>
<evidence type="ECO:0000256" key="9">
    <source>
        <dbReference type="RuleBase" id="RU365087"/>
    </source>
</evidence>
<keyword evidence="3 9" id="KW-0813">Transport</keyword>
<dbReference type="RefSeq" id="WP_015605442.1">
    <property type="nucleotide sequence ID" value="NZ_BJYQ01000057.1"/>
</dbReference>
<name>A0A512AB48_STRCR</name>
<protein>
    <recommendedName>
        <fullName evidence="9">Protein-export membrane protein SecG</fullName>
    </recommendedName>
</protein>
<evidence type="ECO:0000256" key="5">
    <source>
        <dbReference type="ARBA" id="ARBA00022927"/>
    </source>
</evidence>
<keyword evidence="4 9" id="KW-0812">Transmembrane</keyword>
<comment type="function">
    <text evidence="9">Involved in protein export. Participates in an early event of protein translocation.</text>
</comment>
<evidence type="ECO:0000313" key="10">
    <source>
        <dbReference type="EMBL" id="GEN96925.1"/>
    </source>
</evidence>
<dbReference type="OrthoDB" id="1651166at2"/>
<keyword evidence="7 9" id="KW-0811">Translocation</keyword>
<dbReference type="GO" id="GO:0015450">
    <property type="term" value="F:protein-transporting ATPase activity"/>
    <property type="evidence" value="ECO:0007669"/>
    <property type="project" value="UniProtKB-UniRule"/>
</dbReference>
<keyword evidence="8 9" id="KW-0472">Membrane</keyword>
<comment type="subcellular location">
    <subcellularLocation>
        <location evidence="9">Cell membrane</location>
        <topology evidence="9">Multi-pass membrane protein</topology>
    </subcellularLocation>
    <subcellularLocation>
        <location evidence="1">Membrane</location>
        <topology evidence="1">Multi-pass membrane protein</topology>
    </subcellularLocation>
</comment>
<keyword evidence="9" id="KW-1003">Cell membrane</keyword>
<dbReference type="InterPro" id="IPR004692">
    <property type="entry name" value="SecG"/>
</dbReference>
<evidence type="ECO:0000256" key="2">
    <source>
        <dbReference type="ARBA" id="ARBA00008445"/>
    </source>
</evidence>
<dbReference type="EMBL" id="BJYQ01000057">
    <property type="protein sequence ID" value="GEN96925.1"/>
    <property type="molecule type" value="Genomic_DNA"/>
</dbReference>
<dbReference type="AlphaFoldDB" id="A0A512AB48"/>
<reference evidence="11 13" key="2">
    <citation type="submission" date="2019-08" db="EMBL/GenBank/DDBJ databases">
        <title>Genome sequence and analysis of Streptococcus cristatus strain S22 isolated from throat swab of children scarlet fever in Hangzhou, China.</title>
        <authorList>
            <person name="Huang Y."/>
            <person name="Xie L."/>
        </authorList>
    </citation>
    <scope>NUCLEOTIDE SEQUENCE [LARGE SCALE GENOMIC DNA]</scope>
    <source>
        <strain evidence="11 13">S22</strain>
    </source>
</reference>